<reference evidence="6 7" key="1">
    <citation type="submission" date="2019-12" db="EMBL/GenBank/DDBJ databases">
        <title>Genomic-based taxomic classification of the family Erythrobacteraceae.</title>
        <authorList>
            <person name="Xu L."/>
        </authorList>
    </citation>
    <scope>NUCLEOTIDE SEQUENCE [LARGE SCALE GENOMIC DNA]</scope>
    <source>
        <strain evidence="6 7">JCM 16677</strain>
    </source>
</reference>
<dbReference type="PANTHER" id="PTHR10204:SF34">
    <property type="entry name" value="NAD(P)H DEHYDROGENASE [QUINONE] 1 ISOFORM 1"/>
    <property type="match status" value="1"/>
</dbReference>
<proteinExistence type="inferred from homology"/>
<dbReference type="AlphaFoldDB" id="A0A845B2R2"/>
<evidence type="ECO:0000313" key="5">
    <source>
        <dbReference type="EMBL" id="MXP30498.1"/>
    </source>
</evidence>
<dbReference type="InterPro" id="IPR003680">
    <property type="entry name" value="Flavodoxin_fold"/>
</dbReference>
<dbReference type="Gene3D" id="3.40.50.360">
    <property type="match status" value="1"/>
</dbReference>
<protein>
    <submittedName>
        <fullName evidence="6">Flavodoxin family protein</fullName>
    </submittedName>
</protein>
<feature type="domain" description="Flavodoxin-like fold" evidence="4">
    <location>
        <begin position="1"/>
        <end position="182"/>
    </location>
</feature>
<organism evidence="6 7">
    <name type="scientific">Parerythrobacter jejuensis</name>
    <dbReference type="NCBI Taxonomy" id="795812"/>
    <lineage>
        <taxon>Bacteria</taxon>
        <taxon>Pseudomonadati</taxon>
        <taxon>Pseudomonadota</taxon>
        <taxon>Alphaproteobacteria</taxon>
        <taxon>Sphingomonadales</taxon>
        <taxon>Erythrobacteraceae</taxon>
        <taxon>Parerythrobacter</taxon>
    </lineage>
</organism>
<keyword evidence="7" id="KW-1185">Reference proteome</keyword>
<keyword evidence="2" id="KW-0560">Oxidoreductase</keyword>
<dbReference type="OrthoDB" id="9798454at2"/>
<gene>
    <name evidence="5" type="ORF">GRI94_01540</name>
    <name evidence="6" type="ORF">GRI94_15630</name>
</gene>
<evidence type="ECO:0000256" key="3">
    <source>
        <dbReference type="SAM" id="Coils"/>
    </source>
</evidence>
<feature type="coiled-coil region" evidence="3">
    <location>
        <begin position="169"/>
        <end position="203"/>
    </location>
</feature>
<dbReference type="GO" id="GO:0003955">
    <property type="term" value="F:NAD(P)H dehydrogenase (quinone) activity"/>
    <property type="evidence" value="ECO:0007669"/>
    <property type="project" value="TreeGrafter"/>
</dbReference>
<dbReference type="Pfam" id="PF02525">
    <property type="entry name" value="Flavodoxin_2"/>
    <property type="match status" value="1"/>
</dbReference>
<comment type="caution">
    <text evidence="6">The sequence shown here is derived from an EMBL/GenBank/DDBJ whole genome shotgun (WGS) entry which is preliminary data.</text>
</comment>
<dbReference type="SUPFAM" id="SSF52218">
    <property type="entry name" value="Flavoproteins"/>
    <property type="match status" value="1"/>
</dbReference>
<dbReference type="GO" id="GO:0005829">
    <property type="term" value="C:cytosol"/>
    <property type="evidence" value="ECO:0007669"/>
    <property type="project" value="TreeGrafter"/>
</dbReference>
<evidence type="ECO:0000313" key="6">
    <source>
        <dbReference type="EMBL" id="MXP33258.1"/>
    </source>
</evidence>
<dbReference type="PANTHER" id="PTHR10204">
    <property type="entry name" value="NAD P H OXIDOREDUCTASE-RELATED"/>
    <property type="match status" value="1"/>
</dbReference>
<sequence length="219" mass="25352">MRVLLLDGHPDENRFSSHLLQQYEDALPQGTIANRIAVRDMEFSPILRFGYAKRVEWEPDVANLAKQIDECDHLVVSFPMWWGSEPAELKGLLDRVLLPGFAFAYHSDDPWWDKLMEGRSADVIATMDTPPFFLRLSYGNALIKRWKRQILGFCGFKPVRFLACGPIKHGNAEKHADKWEKQIQRLARSIRIASEDKKQLRLETFLNRKNAPSASRFNQ</sequence>
<name>A0A845B2R2_9SPHN</name>
<comment type="similarity">
    <text evidence="1">Belongs to the NAD(P)H dehydrogenase (quinone) family.</text>
</comment>
<dbReference type="EMBL" id="WTYE01000001">
    <property type="protein sequence ID" value="MXP30498.1"/>
    <property type="molecule type" value="Genomic_DNA"/>
</dbReference>
<evidence type="ECO:0000259" key="4">
    <source>
        <dbReference type="Pfam" id="PF02525"/>
    </source>
</evidence>
<dbReference type="InterPro" id="IPR051545">
    <property type="entry name" value="NAD(P)H_dehydrogenase_qn"/>
</dbReference>
<accession>A0A845B2R2</accession>
<evidence type="ECO:0000256" key="2">
    <source>
        <dbReference type="ARBA" id="ARBA00023002"/>
    </source>
</evidence>
<dbReference type="Proteomes" id="UP000446786">
    <property type="component" value="Unassembled WGS sequence"/>
</dbReference>
<dbReference type="InterPro" id="IPR029039">
    <property type="entry name" value="Flavoprotein-like_sf"/>
</dbReference>
<keyword evidence="3" id="KW-0175">Coiled coil</keyword>
<evidence type="ECO:0000256" key="1">
    <source>
        <dbReference type="ARBA" id="ARBA00006252"/>
    </source>
</evidence>
<evidence type="ECO:0000313" key="7">
    <source>
        <dbReference type="Proteomes" id="UP000446786"/>
    </source>
</evidence>
<dbReference type="EMBL" id="WTYE01000001">
    <property type="protein sequence ID" value="MXP33258.1"/>
    <property type="molecule type" value="Genomic_DNA"/>
</dbReference>